<feature type="signal peptide" evidence="1">
    <location>
        <begin position="1"/>
        <end position="24"/>
    </location>
</feature>
<evidence type="ECO:0000313" key="2">
    <source>
        <dbReference type="EMBL" id="CAD2203274.1"/>
    </source>
</evidence>
<evidence type="ECO:0000256" key="1">
    <source>
        <dbReference type="SAM" id="SignalP"/>
    </source>
</evidence>
<evidence type="ECO:0000313" key="3">
    <source>
        <dbReference type="Proteomes" id="UP000580250"/>
    </source>
</evidence>
<comment type="caution">
    <text evidence="2">The sequence shown here is derived from an EMBL/GenBank/DDBJ whole genome shotgun (WGS) entry which is preliminary data.</text>
</comment>
<dbReference type="Proteomes" id="UP000580250">
    <property type="component" value="Unassembled WGS sequence"/>
</dbReference>
<dbReference type="EMBL" id="CAJEWN010002357">
    <property type="protein sequence ID" value="CAD2203274.1"/>
    <property type="molecule type" value="Genomic_DNA"/>
</dbReference>
<reference evidence="2 3" key="1">
    <citation type="submission" date="2020-08" db="EMBL/GenBank/DDBJ databases">
        <authorList>
            <person name="Koutsovoulos G."/>
            <person name="Danchin GJ E."/>
        </authorList>
    </citation>
    <scope>NUCLEOTIDE SEQUENCE [LARGE SCALE GENOMIC DNA]</scope>
</reference>
<protein>
    <submittedName>
        <fullName evidence="2">Uncharacterized protein</fullName>
    </submittedName>
</protein>
<keyword evidence="1" id="KW-0732">Signal</keyword>
<dbReference type="AlphaFoldDB" id="A0A6V7XVE3"/>
<sequence length="53" mass="5799">MRGLFSLCLCIFLISQMFFETAIAATCPGGYKTGKNVDLVVRQSVKTILALTK</sequence>
<proteinExistence type="predicted"/>
<organism evidence="2 3">
    <name type="scientific">Meloidogyne enterolobii</name>
    <name type="common">Root-knot nematode worm</name>
    <name type="synonym">Meloidogyne mayaguensis</name>
    <dbReference type="NCBI Taxonomy" id="390850"/>
    <lineage>
        <taxon>Eukaryota</taxon>
        <taxon>Metazoa</taxon>
        <taxon>Ecdysozoa</taxon>
        <taxon>Nematoda</taxon>
        <taxon>Chromadorea</taxon>
        <taxon>Rhabditida</taxon>
        <taxon>Tylenchina</taxon>
        <taxon>Tylenchomorpha</taxon>
        <taxon>Tylenchoidea</taxon>
        <taxon>Meloidogynidae</taxon>
        <taxon>Meloidogyninae</taxon>
        <taxon>Meloidogyne</taxon>
    </lineage>
</organism>
<feature type="chain" id="PRO_5027979821" evidence="1">
    <location>
        <begin position="25"/>
        <end position="53"/>
    </location>
</feature>
<name>A0A6V7XVE3_MELEN</name>
<accession>A0A6V7XVE3</accession>
<gene>
    <name evidence="2" type="ORF">MENT_LOCUS56952</name>
</gene>